<organism evidence="1 2">
    <name type="scientific">Cricetulus griseus</name>
    <name type="common">Chinese hamster</name>
    <name type="synonym">Cricetulus barabensis griseus</name>
    <dbReference type="NCBI Taxonomy" id="10029"/>
    <lineage>
        <taxon>Eukaryota</taxon>
        <taxon>Metazoa</taxon>
        <taxon>Chordata</taxon>
        <taxon>Craniata</taxon>
        <taxon>Vertebrata</taxon>
        <taxon>Euteleostomi</taxon>
        <taxon>Mammalia</taxon>
        <taxon>Eutheria</taxon>
        <taxon>Euarchontoglires</taxon>
        <taxon>Glires</taxon>
        <taxon>Rodentia</taxon>
        <taxon>Myomorpha</taxon>
        <taxon>Muroidea</taxon>
        <taxon>Cricetidae</taxon>
        <taxon>Cricetinae</taxon>
        <taxon>Cricetulus</taxon>
    </lineage>
</organism>
<dbReference type="InParanoid" id="G3H479"/>
<gene>
    <name evidence="1" type="ORF">I79_005079</name>
</gene>
<dbReference type="AlphaFoldDB" id="G3H479"/>
<proteinExistence type="predicted"/>
<protein>
    <submittedName>
        <fullName evidence="1">Uncharacterized protein</fullName>
    </submittedName>
</protein>
<evidence type="ECO:0000313" key="1">
    <source>
        <dbReference type="EMBL" id="EGV97421.1"/>
    </source>
</evidence>
<evidence type="ECO:0000313" key="2">
    <source>
        <dbReference type="Proteomes" id="UP000001075"/>
    </source>
</evidence>
<dbReference type="EMBL" id="JH000137">
    <property type="protein sequence ID" value="EGV97421.1"/>
    <property type="molecule type" value="Genomic_DNA"/>
</dbReference>
<accession>G3H479</accession>
<reference evidence="2" key="1">
    <citation type="journal article" date="2011" name="Nat. Biotechnol.">
        <title>The genomic sequence of the Chinese hamster ovary (CHO)-K1 cell line.</title>
        <authorList>
            <person name="Xu X."/>
            <person name="Nagarajan H."/>
            <person name="Lewis N.E."/>
            <person name="Pan S."/>
            <person name="Cai Z."/>
            <person name="Liu X."/>
            <person name="Chen W."/>
            <person name="Xie M."/>
            <person name="Wang W."/>
            <person name="Hammond S."/>
            <person name="Andersen M.R."/>
            <person name="Neff N."/>
            <person name="Passarelli B."/>
            <person name="Koh W."/>
            <person name="Fan H.C."/>
            <person name="Wang J."/>
            <person name="Gui Y."/>
            <person name="Lee K.H."/>
            <person name="Betenbaugh M.J."/>
            <person name="Quake S.R."/>
            <person name="Famili I."/>
            <person name="Palsson B.O."/>
            <person name="Wang J."/>
        </authorList>
    </citation>
    <scope>NUCLEOTIDE SEQUENCE [LARGE SCALE GENOMIC DNA]</scope>
    <source>
        <strain evidence="2">CHO K1 cell line</strain>
    </source>
</reference>
<dbReference type="Proteomes" id="UP000001075">
    <property type="component" value="Unassembled WGS sequence"/>
</dbReference>
<sequence>MDCVLENSIQASEGAVRLKHLTAKPNDWTSIPRTPRLEKTDNYKLFSGLCMLT</sequence>
<name>G3H479_CRIGR</name>